<dbReference type="PANTHER" id="PTHR33678">
    <property type="entry name" value="BLL1576 PROTEIN"/>
    <property type="match status" value="1"/>
</dbReference>
<dbReference type="EMBL" id="CP149783">
    <property type="protein sequence ID" value="WYF46489.1"/>
    <property type="molecule type" value="Genomic_DNA"/>
</dbReference>
<geneLocation type="plasmid" evidence="12">
    <name>p3</name>
</geneLocation>
<dbReference type="EMBL" id="CP149783">
    <property type="protein sequence ID" value="WYF46573.1"/>
    <property type="molecule type" value="Genomic_DNA"/>
</dbReference>
<evidence type="ECO:0000313" key="11">
    <source>
        <dbReference type="EMBL" id="WYF46692.1"/>
    </source>
</evidence>
<dbReference type="NCBIfam" id="NF033517">
    <property type="entry name" value="transpos_IS66"/>
    <property type="match status" value="1"/>
</dbReference>
<evidence type="ECO:0000313" key="5">
    <source>
        <dbReference type="EMBL" id="WYF44488.1"/>
    </source>
</evidence>
<evidence type="ECO:0000313" key="6">
    <source>
        <dbReference type="EMBL" id="WYF44654.1"/>
    </source>
</evidence>
<dbReference type="PANTHER" id="PTHR33678:SF2">
    <property type="match status" value="1"/>
</dbReference>
<evidence type="ECO:0000313" key="8">
    <source>
        <dbReference type="EMBL" id="WYF46481.1"/>
    </source>
</evidence>
<evidence type="ECO:0000313" key="3">
    <source>
        <dbReference type="EMBL" id="WYF43266.1"/>
    </source>
</evidence>
<dbReference type="EMBL" id="CP149782">
    <property type="protein sequence ID" value="WYF43266.1"/>
    <property type="molecule type" value="Genomic_DNA"/>
</dbReference>
<dbReference type="RefSeq" id="WP_339093782.1">
    <property type="nucleotide sequence ID" value="NZ_CP149782.1"/>
</dbReference>
<dbReference type="EMBL" id="CP149784">
    <property type="protein sequence ID" value="WYF46692.1"/>
    <property type="molecule type" value="Genomic_DNA"/>
</dbReference>
<dbReference type="AlphaFoldDB" id="A0AAU6PYG5"/>
<keyword evidence="11" id="KW-0614">Plasmid</keyword>
<dbReference type="Pfam" id="PF03050">
    <property type="entry name" value="DDE_Tnp_IS66"/>
    <property type="match status" value="1"/>
</dbReference>
<feature type="domain" description="Transposase IS66 central" evidence="2">
    <location>
        <begin position="178"/>
        <end position="453"/>
    </location>
</feature>
<dbReference type="EMBL" id="CP149782">
    <property type="protein sequence ID" value="WYF43332.1"/>
    <property type="molecule type" value="Genomic_DNA"/>
</dbReference>
<dbReference type="EMBL" id="CP149782">
    <property type="protein sequence ID" value="WYF45547.1"/>
    <property type="molecule type" value="Genomic_DNA"/>
</dbReference>
<evidence type="ECO:0000313" key="7">
    <source>
        <dbReference type="EMBL" id="WYF45547.1"/>
    </source>
</evidence>
<gene>
    <name evidence="6" type="ORF">WDJ50_00630</name>
    <name evidence="7" type="ORF">WDJ50_05335</name>
    <name evidence="3" type="ORF">WDJ50_07420</name>
    <name evidence="4" type="ORF">WDJ50_07780</name>
    <name evidence="5" type="ORF">WDJ50_14020</name>
    <name evidence="8" type="ORF">WDJ50_15620</name>
    <name evidence="9" type="ORF">WDJ50_15670</name>
    <name evidence="10" type="ORF">WDJ50_16125</name>
    <name evidence="11" type="ORF">WDJ50_17790</name>
    <name evidence="12" type="ORF">WDJ50_18735</name>
</gene>
<dbReference type="EMBL" id="CP149782">
    <property type="protein sequence ID" value="WYF44488.1"/>
    <property type="molecule type" value="Genomic_DNA"/>
</dbReference>
<protein>
    <submittedName>
        <fullName evidence="4">IS66 family transposase</fullName>
    </submittedName>
</protein>
<dbReference type="EMBL" id="CP149786">
    <property type="protein sequence ID" value="WYF46845.1"/>
    <property type="molecule type" value="Genomic_DNA"/>
</dbReference>
<feature type="region of interest" description="Disordered" evidence="1">
    <location>
        <begin position="58"/>
        <end position="91"/>
    </location>
</feature>
<dbReference type="InterPro" id="IPR004291">
    <property type="entry name" value="Transposase_IS66_central"/>
</dbReference>
<dbReference type="EMBL" id="CP149782">
    <property type="protein sequence ID" value="WYF44654.1"/>
    <property type="molecule type" value="Genomic_DNA"/>
</dbReference>
<organism evidence="4">
    <name type="scientific">Deinococcus sp. VB142</name>
    <dbReference type="NCBI Taxonomy" id="3112952"/>
    <lineage>
        <taxon>Bacteria</taxon>
        <taxon>Thermotogati</taxon>
        <taxon>Deinococcota</taxon>
        <taxon>Deinococci</taxon>
        <taxon>Deinococcales</taxon>
        <taxon>Deinococcaceae</taxon>
        <taxon>Deinococcus</taxon>
    </lineage>
</organism>
<dbReference type="Gene3D" id="1.20.5.1700">
    <property type="match status" value="1"/>
</dbReference>
<dbReference type="EMBL" id="CP149783">
    <property type="protein sequence ID" value="WYF46481.1"/>
    <property type="molecule type" value="Genomic_DNA"/>
</dbReference>
<evidence type="ECO:0000313" key="9">
    <source>
        <dbReference type="EMBL" id="WYF46489.1"/>
    </source>
</evidence>
<evidence type="ECO:0000259" key="2">
    <source>
        <dbReference type="Pfam" id="PF03050"/>
    </source>
</evidence>
<name>A0AAU6PYG5_9DEIO</name>
<evidence type="ECO:0000313" key="10">
    <source>
        <dbReference type="EMBL" id="WYF46573.1"/>
    </source>
</evidence>
<proteinExistence type="predicted"/>
<evidence type="ECO:0000313" key="12">
    <source>
        <dbReference type="EMBL" id="WYF46845.1"/>
    </source>
</evidence>
<evidence type="ECO:0000256" key="1">
    <source>
        <dbReference type="SAM" id="MobiDB-lite"/>
    </source>
</evidence>
<evidence type="ECO:0000313" key="4">
    <source>
        <dbReference type="EMBL" id="WYF43332.1"/>
    </source>
</evidence>
<reference evidence="4" key="1">
    <citation type="submission" date="2024-03" db="EMBL/GenBank/DDBJ databases">
        <title>Deinococcus weizhi sp. nov., isolated from human skin.</title>
        <authorList>
            <person name="Wei Z."/>
            <person name="Tian F."/>
            <person name="Yang C."/>
            <person name="Xin L.T."/>
            <person name="Wen Z.J."/>
            <person name="Lan K.C."/>
            <person name="Yu L."/>
            <person name="Zhe W."/>
            <person name="Dan F.D."/>
            <person name="Jun W."/>
            <person name="Rui Z."/>
            <person name="Yong X.J."/>
            <person name="Ting Y."/>
            <person name="Wei X."/>
            <person name="Xu Z.G."/>
            <person name="Xin Z."/>
            <person name="Dong F.G."/>
            <person name="Ni X.M."/>
            <person name="Zheng M.G."/>
            <person name="Chun Y."/>
            <person name="Qian W.X."/>
        </authorList>
    </citation>
    <scope>NUCLEOTIDE SEQUENCE</scope>
    <source>
        <strain evidence="4">VB142</strain>
        <plasmid evidence="11">p1</plasmid>
        <plasmid evidence="12">p3</plasmid>
    </source>
</reference>
<dbReference type="InterPro" id="IPR052344">
    <property type="entry name" value="Transposase-related"/>
</dbReference>
<geneLocation type="plasmid" evidence="11">
    <name>p1</name>
</geneLocation>
<accession>A0AAU6PYG5</accession>
<feature type="compositionally biased region" description="Basic and acidic residues" evidence="1">
    <location>
        <begin position="70"/>
        <end position="81"/>
    </location>
</feature>
<sequence length="481" mass="54275">MEAATTVAELLEVVRQLQQQIGELTQRVKDLETENQALREENARLREENTRLKKRINDLERQGKKYTAPHSREALKADPQRPGRKPGQGTFTYRQVPESITEEITVSVPNRCPACDFLGELQLSHFEKASITELPAGMRGQVTVYNVPVMICPQCGQKVRGEHPDLAAGQCGATAHRIGPRLAAVVQTLHHELGVSERKIPRLLAMTVGLSLTQGAINQAAQRLAQDGGLLAEEVLALEERLRGAAYVHHDDTGWRMNGQQAWVSAYRSEDVALFKANRRHTAAELHAVLKDSFAGTLICDRFVTYDAQQFAEVPQQKCLSHVIRNISDVAEQVQGRAGRALAYVLKLKAAFQEAITVHRDFVEGRCHERHFRIRADRVRRLVNRLLKRTDLRTKESERLRAGLWKQHQRGRLLLFLEKPSLPPTNNAAERQLRSVVLARKVSQCSKNERGATTYMRIKSVTETARLRGHDPVDVLMALRR</sequence>